<dbReference type="SUPFAM" id="SSF48371">
    <property type="entry name" value="ARM repeat"/>
    <property type="match status" value="1"/>
</dbReference>
<dbReference type="InterPro" id="IPR004830">
    <property type="entry name" value="LRR_variant"/>
</dbReference>
<protein>
    <recommendedName>
        <fullName evidence="4">Leucine rich repeat variant</fullName>
    </recommendedName>
</protein>
<evidence type="ECO:0008006" key="4">
    <source>
        <dbReference type="Google" id="ProtNLM"/>
    </source>
</evidence>
<dbReference type="InterPro" id="IPR016024">
    <property type="entry name" value="ARM-type_fold"/>
</dbReference>
<evidence type="ECO:0000313" key="3">
    <source>
        <dbReference type="Proteomes" id="UP001157125"/>
    </source>
</evidence>
<proteinExistence type="predicted"/>
<dbReference type="Pfam" id="PF01816">
    <property type="entry name" value="LRV"/>
    <property type="match status" value="1"/>
</dbReference>
<feature type="region of interest" description="Disordered" evidence="1">
    <location>
        <begin position="155"/>
        <end position="188"/>
    </location>
</feature>
<sequence>MAEGAPNLLSLHLASGAELSREKVAALSQHRDTAVREAVARRLDCPFGVLAALAHDSRPLVRIAVASHPRAGRTVLEHLAGDRDPHVVKAVARNEHTPLDLVERLLGHRREEVRHIASRMVHERAAAIVEGTAEDIGAPFARGTAAALTLHAEAAVPAQGPDDGARPARRHAPHTLAPRPSIGRTRPA</sequence>
<organism evidence="2 3">
    <name type="scientific">Demequina litorisediminis</name>
    <dbReference type="NCBI Taxonomy" id="1849022"/>
    <lineage>
        <taxon>Bacteria</taxon>
        <taxon>Bacillati</taxon>
        <taxon>Actinomycetota</taxon>
        <taxon>Actinomycetes</taxon>
        <taxon>Micrococcales</taxon>
        <taxon>Demequinaceae</taxon>
        <taxon>Demequina</taxon>
    </lineage>
</organism>
<dbReference type="Gene3D" id="1.25.10.10">
    <property type="entry name" value="Leucine-rich Repeat Variant"/>
    <property type="match status" value="1"/>
</dbReference>
<name>A0ABQ6IEI8_9MICO</name>
<dbReference type="Proteomes" id="UP001157125">
    <property type="component" value="Unassembled WGS sequence"/>
</dbReference>
<gene>
    <name evidence="2" type="ORF">GCM10025876_24540</name>
</gene>
<reference evidence="3" key="1">
    <citation type="journal article" date="2019" name="Int. J. Syst. Evol. Microbiol.">
        <title>The Global Catalogue of Microorganisms (GCM) 10K type strain sequencing project: providing services to taxonomists for standard genome sequencing and annotation.</title>
        <authorList>
            <consortium name="The Broad Institute Genomics Platform"/>
            <consortium name="The Broad Institute Genome Sequencing Center for Infectious Disease"/>
            <person name="Wu L."/>
            <person name="Ma J."/>
        </authorList>
    </citation>
    <scope>NUCLEOTIDE SEQUENCE [LARGE SCALE GENOMIC DNA]</scope>
    <source>
        <strain evidence="3">NBRC 112299</strain>
    </source>
</reference>
<evidence type="ECO:0000313" key="2">
    <source>
        <dbReference type="EMBL" id="GMA36250.1"/>
    </source>
</evidence>
<accession>A0ABQ6IEI8</accession>
<dbReference type="EMBL" id="BSUN01000001">
    <property type="protein sequence ID" value="GMA36250.1"/>
    <property type="molecule type" value="Genomic_DNA"/>
</dbReference>
<evidence type="ECO:0000256" key="1">
    <source>
        <dbReference type="SAM" id="MobiDB-lite"/>
    </source>
</evidence>
<dbReference type="InterPro" id="IPR011989">
    <property type="entry name" value="ARM-like"/>
</dbReference>
<comment type="caution">
    <text evidence="2">The sequence shown here is derived from an EMBL/GenBank/DDBJ whole genome shotgun (WGS) entry which is preliminary data.</text>
</comment>
<dbReference type="RefSeq" id="WP_284328469.1">
    <property type="nucleotide sequence ID" value="NZ_BSUN01000001.1"/>
</dbReference>
<keyword evidence="3" id="KW-1185">Reference proteome</keyword>